<name>A0A0G2F121_9PEZI</name>
<reference evidence="2 3" key="2">
    <citation type="submission" date="2015-05" db="EMBL/GenBank/DDBJ databases">
        <title>Distinctive expansion of gene families associated with plant cell wall degradation and secondary metabolism in the genomes of grapevine trunk pathogens.</title>
        <authorList>
            <person name="Lawrence D.P."/>
            <person name="Travadon R."/>
            <person name="Rolshausen P.E."/>
            <person name="Baumgartner K."/>
        </authorList>
    </citation>
    <scope>NUCLEOTIDE SEQUENCE [LARGE SCALE GENOMIC DNA]</scope>
    <source>
        <strain evidence="2">DS831</strain>
    </source>
</reference>
<reference evidence="2 3" key="1">
    <citation type="submission" date="2015-03" db="EMBL/GenBank/DDBJ databases">
        <authorList>
            <person name="Morales-Cruz A."/>
            <person name="Amrine K.C."/>
            <person name="Cantu D."/>
        </authorList>
    </citation>
    <scope>NUCLEOTIDE SEQUENCE [LARGE SCALE GENOMIC DNA]</scope>
    <source>
        <strain evidence="2">DS831</strain>
    </source>
</reference>
<dbReference type="EMBL" id="LAQI01000009">
    <property type="protein sequence ID" value="KKY28512.1"/>
    <property type="molecule type" value="Genomic_DNA"/>
</dbReference>
<comment type="caution">
    <text evidence="2">The sequence shown here is derived from an EMBL/GenBank/DDBJ whole genome shotgun (WGS) entry which is preliminary data.</text>
</comment>
<dbReference type="AlphaFoldDB" id="A0A0G2F121"/>
<sequence length="152" mass="16794">MSGVGDIIAIAELGYKLAEALKKYIDEVETAEESIKALVIEVEQASSHVDGLSSLIDENQHTTFLSPVGVDKCRRLAVDFKTTILTIRSALGATSESETDLDKIVAAFLIKKRQRWQWPLLSRKVLAAPREHLGELKLELQLLMVSATAHKL</sequence>
<dbReference type="Proteomes" id="UP000034182">
    <property type="component" value="Unassembled WGS sequence"/>
</dbReference>
<evidence type="ECO:0000256" key="1">
    <source>
        <dbReference type="SAM" id="Coils"/>
    </source>
</evidence>
<evidence type="ECO:0000313" key="2">
    <source>
        <dbReference type="EMBL" id="KKY28512.1"/>
    </source>
</evidence>
<evidence type="ECO:0000313" key="3">
    <source>
        <dbReference type="Proteomes" id="UP000034182"/>
    </source>
</evidence>
<feature type="coiled-coil region" evidence="1">
    <location>
        <begin position="21"/>
        <end position="48"/>
    </location>
</feature>
<gene>
    <name evidence="2" type="ORF">UCDDS831_g00252</name>
</gene>
<keyword evidence="1" id="KW-0175">Coiled coil</keyword>
<evidence type="ECO:0008006" key="4">
    <source>
        <dbReference type="Google" id="ProtNLM"/>
    </source>
</evidence>
<organism evidence="2 3">
    <name type="scientific">Diplodia seriata</name>
    <dbReference type="NCBI Taxonomy" id="420778"/>
    <lineage>
        <taxon>Eukaryota</taxon>
        <taxon>Fungi</taxon>
        <taxon>Dikarya</taxon>
        <taxon>Ascomycota</taxon>
        <taxon>Pezizomycotina</taxon>
        <taxon>Dothideomycetes</taxon>
        <taxon>Dothideomycetes incertae sedis</taxon>
        <taxon>Botryosphaeriales</taxon>
        <taxon>Botryosphaeriaceae</taxon>
        <taxon>Diplodia</taxon>
    </lineage>
</organism>
<accession>A0A0G2F121</accession>
<proteinExistence type="predicted"/>
<protein>
    <recommendedName>
        <fullName evidence="4">Fungal N-terminal domain-containing protein</fullName>
    </recommendedName>
</protein>